<dbReference type="PANTHER" id="PTHR42872:SF6">
    <property type="entry name" value="PROTEIN-GLUTAMATE METHYLESTERASE_PROTEIN-GLUTAMINE GLUTAMINASE"/>
    <property type="match status" value="1"/>
</dbReference>
<dbReference type="NCBIfam" id="NF001965">
    <property type="entry name" value="PRK00742.1"/>
    <property type="match status" value="1"/>
</dbReference>
<keyword evidence="2 5" id="KW-0145">Chemotaxis</keyword>
<dbReference type="HAMAP" id="MF_00099">
    <property type="entry name" value="CheB_chemtxs"/>
    <property type="match status" value="1"/>
</dbReference>
<comment type="subcellular location">
    <subcellularLocation>
        <location evidence="5">Cytoplasm</location>
    </subcellularLocation>
</comment>
<feature type="modified residue" description="4-aspartylphosphate" evidence="5 7">
    <location>
        <position position="74"/>
    </location>
</feature>
<evidence type="ECO:0000313" key="10">
    <source>
        <dbReference type="EMBL" id="WRP17893.1"/>
    </source>
</evidence>
<keyword evidence="10" id="KW-0489">Methyltransferase</keyword>
<evidence type="ECO:0000256" key="4">
    <source>
        <dbReference type="ARBA" id="ARBA00048267"/>
    </source>
</evidence>
<dbReference type="Pfam" id="PF01339">
    <property type="entry name" value="CheB_methylest"/>
    <property type="match status" value="1"/>
</dbReference>
<dbReference type="Pfam" id="PF00072">
    <property type="entry name" value="Response_reg"/>
    <property type="match status" value="1"/>
</dbReference>
<dbReference type="PIRSF" id="PIRSF000876">
    <property type="entry name" value="RR_chemtxs_CheB"/>
    <property type="match status" value="1"/>
</dbReference>
<feature type="active site" evidence="5 6">
    <location>
        <position position="192"/>
    </location>
</feature>
<feature type="domain" description="Response regulatory" evidence="8">
    <location>
        <begin position="22"/>
        <end position="140"/>
    </location>
</feature>
<dbReference type="InterPro" id="IPR008248">
    <property type="entry name" value="CheB-like"/>
</dbReference>
<dbReference type="EC" id="3.5.1.44" evidence="5"/>
<keyword evidence="1 5" id="KW-0963">Cytoplasm</keyword>
<dbReference type="CDD" id="cd16432">
    <property type="entry name" value="CheB_Rec"/>
    <property type="match status" value="1"/>
</dbReference>
<dbReference type="GO" id="GO:0032259">
    <property type="term" value="P:methylation"/>
    <property type="evidence" value="ECO:0007669"/>
    <property type="project" value="UniProtKB-KW"/>
</dbReference>
<dbReference type="EC" id="3.1.1.61" evidence="5"/>
<dbReference type="PROSITE" id="PS50122">
    <property type="entry name" value="CHEB"/>
    <property type="match status" value="1"/>
</dbReference>
<dbReference type="Proteomes" id="UP001332192">
    <property type="component" value="Chromosome"/>
</dbReference>
<dbReference type="PANTHER" id="PTHR42872">
    <property type="entry name" value="PROTEIN-GLUTAMATE METHYLESTERASE/PROTEIN-GLUTAMINE GLUTAMINASE"/>
    <property type="match status" value="1"/>
</dbReference>
<keyword evidence="3 5" id="KW-0378">Hydrolase</keyword>
<comment type="PTM">
    <text evidence="5">Phosphorylated by CheA. Phosphorylation of the N-terminal regulatory domain activates the methylesterase activity.</text>
</comment>
<dbReference type="GO" id="GO:0008168">
    <property type="term" value="F:methyltransferase activity"/>
    <property type="evidence" value="ECO:0007669"/>
    <property type="project" value="UniProtKB-KW"/>
</dbReference>
<name>A0ABZ1C0Q0_9FIRM</name>
<evidence type="ECO:0000313" key="11">
    <source>
        <dbReference type="Proteomes" id="UP001332192"/>
    </source>
</evidence>
<dbReference type="InterPro" id="IPR035909">
    <property type="entry name" value="CheB_C"/>
</dbReference>
<dbReference type="SUPFAM" id="SSF52172">
    <property type="entry name" value="CheY-like"/>
    <property type="match status" value="1"/>
</dbReference>
<evidence type="ECO:0000256" key="5">
    <source>
        <dbReference type="HAMAP-Rule" id="MF_00099"/>
    </source>
</evidence>
<comment type="similarity">
    <text evidence="5">Belongs to the CheB family.</text>
</comment>
<evidence type="ECO:0000259" key="8">
    <source>
        <dbReference type="PROSITE" id="PS50110"/>
    </source>
</evidence>
<proteinExistence type="inferred from homology"/>
<evidence type="ECO:0000256" key="2">
    <source>
        <dbReference type="ARBA" id="ARBA00022500"/>
    </source>
</evidence>
<accession>A0ABZ1C0Q0</accession>
<dbReference type="InterPro" id="IPR001789">
    <property type="entry name" value="Sig_transdc_resp-reg_receiver"/>
</dbReference>
<keyword evidence="11" id="KW-1185">Reference proteome</keyword>
<dbReference type="PROSITE" id="PS50110">
    <property type="entry name" value="RESPONSE_REGULATORY"/>
    <property type="match status" value="1"/>
</dbReference>
<dbReference type="GO" id="GO:0008984">
    <property type="term" value="F:protein-glutamate methylesterase activity"/>
    <property type="evidence" value="ECO:0007669"/>
    <property type="project" value="UniProtKB-EC"/>
</dbReference>
<dbReference type="CDD" id="cd17541">
    <property type="entry name" value="REC_CheB-like"/>
    <property type="match status" value="1"/>
</dbReference>
<dbReference type="SMART" id="SM00448">
    <property type="entry name" value="REC"/>
    <property type="match status" value="1"/>
</dbReference>
<feature type="active site" evidence="5 6">
    <location>
        <position position="312"/>
    </location>
</feature>
<evidence type="ECO:0000256" key="7">
    <source>
        <dbReference type="PROSITE-ProRule" id="PRU00169"/>
    </source>
</evidence>
<reference evidence="10 11" key="1">
    <citation type="journal article" date="2024" name="Front. Microbiol.">
        <title>Novel thermophilic genera Geochorda gen. nov. and Carboxydochorda gen. nov. from the deep terrestrial subsurface reveal the ecophysiological diversity in the class Limnochordia.</title>
        <authorList>
            <person name="Karnachuk O.V."/>
            <person name="Lukina A.P."/>
            <person name="Avakyan M.R."/>
            <person name="Kadnikov V.V."/>
            <person name="Begmatov S."/>
            <person name="Beletsky A.V."/>
            <person name="Vlasova K.G."/>
            <person name="Novikov A.A."/>
            <person name="Shcherbakova V.A."/>
            <person name="Mardanov A.V."/>
            <person name="Ravin N.V."/>
        </authorList>
    </citation>
    <scope>NUCLEOTIDE SEQUENCE [LARGE SCALE GENOMIC DNA]</scope>
    <source>
        <strain evidence="10 11">L945</strain>
    </source>
</reference>
<comment type="catalytic activity">
    <reaction evidence="4 5">
        <text>[protein]-L-glutamate 5-O-methyl ester + H2O = L-glutamyl-[protein] + methanol + H(+)</text>
        <dbReference type="Rhea" id="RHEA:23236"/>
        <dbReference type="Rhea" id="RHEA-COMP:10208"/>
        <dbReference type="Rhea" id="RHEA-COMP:10311"/>
        <dbReference type="ChEBI" id="CHEBI:15377"/>
        <dbReference type="ChEBI" id="CHEBI:15378"/>
        <dbReference type="ChEBI" id="CHEBI:17790"/>
        <dbReference type="ChEBI" id="CHEBI:29973"/>
        <dbReference type="ChEBI" id="CHEBI:82795"/>
        <dbReference type="EC" id="3.1.1.61"/>
    </reaction>
</comment>
<feature type="domain" description="CheB-type methylesterase" evidence="9">
    <location>
        <begin position="180"/>
        <end position="366"/>
    </location>
</feature>
<evidence type="ECO:0000259" key="9">
    <source>
        <dbReference type="PROSITE" id="PS50122"/>
    </source>
</evidence>
<evidence type="ECO:0000256" key="3">
    <source>
        <dbReference type="ARBA" id="ARBA00022801"/>
    </source>
</evidence>
<dbReference type="InterPro" id="IPR011006">
    <property type="entry name" value="CheY-like_superfamily"/>
</dbReference>
<dbReference type="SUPFAM" id="SSF52738">
    <property type="entry name" value="Methylesterase CheB, C-terminal domain"/>
    <property type="match status" value="1"/>
</dbReference>
<organism evidence="10 11">
    <name type="scientific">Carboxydichorda subterranea</name>
    <dbReference type="NCBI Taxonomy" id="3109565"/>
    <lineage>
        <taxon>Bacteria</taxon>
        <taxon>Bacillati</taxon>
        <taxon>Bacillota</taxon>
        <taxon>Limnochordia</taxon>
        <taxon>Limnochordales</taxon>
        <taxon>Geochordaceae</taxon>
        <taxon>Carboxydichorda</taxon>
    </lineage>
</organism>
<dbReference type="Gene3D" id="3.40.50.2300">
    <property type="match status" value="1"/>
</dbReference>
<comment type="function">
    <text evidence="5">Involved in chemotaxis. Part of a chemotaxis signal transduction system that modulates chemotaxis in response to various stimuli. Catalyzes the demethylation of specific methylglutamate residues introduced into the chemoreceptors (methyl-accepting chemotaxis proteins or MCP) by CheR. Also mediates the irreversible deamidation of specific glutamine residues to glutamic acid.</text>
</comment>
<dbReference type="EMBL" id="CP141615">
    <property type="protein sequence ID" value="WRP17893.1"/>
    <property type="molecule type" value="Genomic_DNA"/>
</dbReference>
<protein>
    <recommendedName>
        <fullName evidence="5">Protein-glutamate methylesterase/protein-glutamine glutaminase</fullName>
        <ecNumber evidence="5">3.1.1.61</ecNumber>
        <ecNumber evidence="5">3.5.1.44</ecNumber>
    </recommendedName>
</protein>
<evidence type="ECO:0000256" key="1">
    <source>
        <dbReference type="ARBA" id="ARBA00022490"/>
    </source>
</evidence>
<keyword evidence="5 7" id="KW-0597">Phosphoprotein</keyword>
<dbReference type="RefSeq" id="WP_324717164.1">
    <property type="nucleotide sequence ID" value="NZ_CP141615.1"/>
</dbReference>
<comment type="catalytic activity">
    <reaction evidence="5">
        <text>L-glutaminyl-[protein] + H2O = L-glutamyl-[protein] + NH4(+)</text>
        <dbReference type="Rhea" id="RHEA:16441"/>
        <dbReference type="Rhea" id="RHEA-COMP:10207"/>
        <dbReference type="Rhea" id="RHEA-COMP:10208"/>
        <dbReference type="ChEBI" id="CHEBI:15377"/>
        <dbReference type="ChEBI" id="CHEBI:28938"/>
        <dbReference type="ChEBI" id="CHEBI:29973"/>
        <dbReference type="ChEBI" id="CHEBI:30011"/>
        <dbReference type="EC" id="3.5.1.44"/>
    </reaction>
</comment>
<gene>
    <name evidence="5 10" type="primary">cheB</name>
    <name evidence="10" type="ORF">U7230_02455</name>
</gene>
<feature type="active site" evidence="5 6">
    <location>
        <position position="219"/>
    </location>
</feature>
<sequence>MADQAGRRGRAGLRSPGGRQVRVAVVDDSPFMRAYLARLLEQSGRFEVVAAVGTGEALLDLLGSGLSVDVVTLDVEMPGMGGLECLRRVMRLHPTPVVMLSAHTTRSSAVTLEALSAGAVDFVPKPERPVTAGSTFLEDLVVRLEQAARAPARTLQELAARTLPAGKAAGQREERSPQARRPAQRVIAIGASTGGPRTLEIVMAGLDPGLPAAVLITQHMPPGFTASLARRLDGLGLLPVHEAWEGAPLQEGVAYVAPGGLHLTVDEDRHVHLDDGPPVHHVRPAVDVMLESVAARFGEESLAVILTGMGSDGARGARAIKAAGGACIVQEEGSCVVAGMPGSVLRAGLADGAYPPERIAKEMLRWALQRERREC</sequence>
<comment type="domain">
    <text evidence="5">Contains a C-terminal catalytic domain, and an N-terminal region which modulates catalytic activity.</text>
</comment>
<dbReference type="Gene3D" id="3.40.50.180">
    <property type="entry name" value="Methylesterase CheB, C-terminal domain"/>
    <property type="match status" value="1"/>
</dbReference>
<keyword evidence="10" id="KW-0808">Transferase</keyword>
<evidence type="ECO:0000256" key="6">
    <source>
        <dbReference type="PROSITE-ProRule" id="PRU00050"/>
    </source>
</evidence>
<dbReference type="InterPro" id="IPR000673">
    <property type="entry name" value="Sig_transdc_resp-reg_Me-estase"/>
</dbReference>